<dbReference type="EMBL" id="LIAE01007206">
    <property type="protein sequence ID" value="PAV81082.1"/>
    <property type="molecule type" value="Genomic_DNA"/>
</dbReference>
<evidence type="ECO:0000313" key="2">
    <source>
        <dbReference type="Proteomes" id="UP000218231"/>
    </source>
</evidence>
<sequence>MTVIFSLSPIKSTASRRKAILTIVPRTCRETWSLFHVRVLRAQSKSIQACRYSARAEKADDGSWSGSRTCHPLHCITQLVYVQNLLEHFHESETVA</sequence>
<accession>A0A2A2L4H5</accession>
<protein>
    <submittedName>
        <fullName evidence="1">Uncharacterized protein</fullName>
    </submittedName>
</protein>
<organism evidence="1 2">
    <name type="scientific">Diploscapter pachys</name>
    <dbReference type="NCBI Taxonomy" id="2018661"/>
    <lineage>
        <taxon>Eukaryota</taxon>
        <taxon>Metazoa</taxon>
        <taxon>Ecdysozoa</taxon>
        <taxon>Nematoda</taxon>
        <taxon>Chromadorea</taxon>
        <taxon>Rhabditida</taxon>
        <taxon>Rhabditina</taxon>
        <taxon>Rhabditomorpha</taxon>
        <taxon>Rhabditoidea</taxon>
        <taxon>Rhabditidae</taxon>
        <taxon>Diploscapter</taxon>
    </lineage>
</organism>
<proteinExistence type="predicted"/>
<reference evidence="1 2" key="1">
    <citation type="journal article" date="2017" name="Curr. Biol.">
        <title>Genome architecture and evolution of a unichromosomal asexual nematode.</title>
        <authorList>
            <person name="Fradin H."/>
            <person name="Zegar C."/>
            <person name="Gutwein M."/>
            <person name="Lucas J."/>
            <person name="Kovtun M."/>
            <person name="Corcoran D."/>
            <person name="Baugh L.R."/>
            <person name="Kiontke K."/>
            <person name="Gunsalus K."/>
            <person name="Fitch D.H."/>
            <person name="Piano F."/>
        </authorList>
    </citation>
    <scope>NUCLEOTIDE SEQUENCE [LARGE SCALE GENOMIC DNA]</scope>
    <source>
        <strain evidence="1">PF1309</strain>
    </source>
</reference>
<dbReference type="Proteomes" id="UP000218231">
    <property type="component" value="Unassembled WGS sequence"/>
</dbReference>
<name>A0A2A2L4H5_9BILA</name>
<keyword evidence="2" id="KW-1185">Reference proteome</keyword>
<comment type="caution">
    <text evidence="1">The sequence shown here is derived from an EMBL/GenBank/DDBJ whole genome shotgun (WGS) entry which is preliminary data.</text>
</comment>
<gene>
    <name evidence="1" type="ORF">WR25_24860</name>
</gene>
<dbReference type="AlphaFoldDB" id="A0A2A2L4H5"/>
<evidence type="ECO:0000313" key="1">
    <source>
        <dbReference type="EMBL" id="PAV81082.1"/>
    </source>
</evidence>